<accession>A0A0G1WJ61</accession>
<comment type="pathway">
    <text evidence="1">Carbohydrate metabolism; tricarboxylic acid cycle.</text>
</comment>
<comment type="similarity">
    <text evidence="2">Belongs to the citrate synthase family.</text>
</comment>
<dbReference type="GO" id="GO:0036440">
    <property type="term" value="F:citrate synthase activity"/>
    <property type="evidence" value="ECO:0007669"/>
    <property type="project" value="UniProtKB-EC"/>
</dbReference>
<dbReference type="GO" id="GO:0005975">
    <property type="term" value="P:carbohydrate metabolic process"/>
    <property type="evidence" value="ECO:0007669"/>
    <property type="project" value="TreeGrafter"/>
</dbReference>
<dbReference type="Proteomes" id="UP000034201">
    <property type="component" value="Unassembled WGS sequence"/>
</dbReference>
<dbReference type="PANTHER" id="PTHR11739">
    <property type="entry name" value="CITRATE SYNTHASE"/>
    <property type="match status" value="1"/>
</dbReference>
<evidence type="ECO:0000256" key="2">
    <source>
        <dbReference type="ARBA" id="ARBA00010566"/>
    </source>
</evidence>
<name>A0A0G1WJ61_9BACT</name>
<dbReference type="AlphaFoldDB" id="A0A0G1WJ61"/>
<organism evidence="5 6">
    <name type="scientific">Candidatus Adlerbacteria bacterium GW2011_GWC1_50_9</name>
    <dbReference type="NCBI Taxonomy" id="1618608"/>
    <lineage>
        <taxon>Bacteria</taxon>
        <taxon>Candidatus Adleribacteriota</taxon>
    </lineage>
</organism>
<protein>
    <recommendedName>
        <fullName evidence="3">citrate synthase (unknown stereospecificity)</fullName>
        <ecNumber evidence="3">2.3.3.16</ecNumber>
    </recommendedName>
</protein>
<reference evidence="5 6" key="1">
    <citation type="journal article" date="2015" name="Nature">
        <title>rRNA introns, odd ribosomes, and small enigmatic genomes across a large radiation of phyla.</title>
        <authorList>
            <person name="Brown C.T."/>
            <person name="Hug L.A."/>
            <person name="Thomas B.C."/>
            <person name="Sharon I."/>
            <person name="Castelle C.J."/>
            <person name="Singh A."/>
            <person name="Wilkins M.J."/>
            <person name="Williams K.H."/>
            <person name="Banfield J.F."/>
        </authorList>
    </citation>
    <scope>NUCLEOTIDE SEQUENCE [LARGE SCALE GENOMIC DNA]</scope>
</reference>
<dbReference type="EMBL" id="LCQQ01000074">
    <property type="protein sequence ID" value="KKW18811.1"/>
    <property type="molecule type" value="Genomic_DNA"/>
</dbReference>
<evidence type="ECO:0000313" key="6">
    <source>
        <dbReference type="Proteomes" id="UP000034201"/>
    </source>
</evidence>
<sequence length="240" mass="26466">MKKWKTNISTRKSGELFIRGVRHLDLVERSDFIASLFLLWRGNLPSANEKTMFEAILVSAIEHGIDVPSSVASRIAVSTGNQMNSALASGILALGARHGGAIEGAALLFKSDEASDEIVRRITASKEKIPGFGHRLYKEKDPRAEAIFEHARTLGFFGPFAKKAHDIKAAFERASGKHLPINIDGAMAALLLELGFDPRILWGIFIFARMAGLLAHAREELDETGVYRHLDEDDIEYIGK</sequence>
<evidence type="ECO:0000256" key="4">
    <source>
        <dbReference type="ARBA" id="ARBA00022679"/>
    </source>
</evidence>
<dbReference type="CDD" id="cd06100">
    <property type="entry name" value="CCL_ACL-C"/>
    <property type="match status" value="1"/>
</dbReference>
<dbReference type="GO" id="GO:0006099">
    <property type="term" value="P:tricarboxylic acid cycle"/>
    <property type="evidence" value="ECO:0007669"/>
    <property type="project" value="UniProtKB-UniPathway"/>
</dbReference>
<dbReference type="Pfam" id="PF00285">
    <property type="entry name" value="Citrate_synt"/>
    <property type="match status" value="1"/>
</dbReference>
<evidence type="ECO:0000256" key="3">
    <source>
        <dbReference type="ARBA" id="ARBA00012972"/>
    </source>
</evidence>
<dbReference type="NCBIfam" id="NF004869">
    <property type="entry name" value="PRK06224.1-6"/>
    <property type="match status" value="1"/>
</dbReference>
<dbReference type="UniPathway" id="UPA00223"/>
<dbReference type="GO" id="GO:0005829">
    <property type="term" value="C:cytosol"/>
    <property type="evidence" value="ECO:0007669"/>
    <property type="project" value="TreeGrafter"/>
</dbReference>
<dbReference type="SUPFAM" id="SSF48256">
    <property type="entry name" value="Citrate synthase"/>
    <property type="match status" value="1"/>
</dbReference>
<dbReference type="PANTHER" id="PTHR11739:SF4">
    <property type="entry name" value="CITRATE SYNTHASE, PEROXISOMAL"/>
    <property type="match status" value="1"/>
</dbReference>
<evidence type="ECO:0000256" key="1">
    <source>
        <dbReference type="ARBA" id="ARBA00005163"/>
    </source>
</evidence>
<dbReference type="Gene3D" id="1.10.580.10">
    <property type="entry name" value="Citrate Synthase, domain 1"/>
    <property type="match status" value="2"/>
</dbReference>
<dbReference type="EC" id="2.3.3.16" evidence="3"/>
<comment type="caution">
    <text evidence="5">The sequence shown here is derived from an EMBL/GenBank/DDBJ whole genome shotgun (WGS) entry which is preliminary data.</text>
</comment>
<dbReference type="InterPro" id="IPR016142">
    <property type="entry name" value="Citrate_synth-like_lrg_a-sub"/>
</dbReference>
<dbReference type="InterPro" id="IPR002020">
    <property type="entry name" value="Citrate_synthase"/>
</dbReference>
<dbReference type="Gene3D" id="1.10.230.10">
    <property type="entry name" value="Cytochrome P450-Terp, domain 2"/>
    <property type="match status" value="1"/>
</dbReference>
<dbReference type="InterPro" id="IPR016143">
    <property type="entry name" value="Citrate_synth-like_sm_a-sub"/>
</dbReference>
<gene>
    <name evidence="5" type="ORF">UY61_C0074G0004</name>
</gene>
<dbReference type="InterPro" id="IPR036969">
    <property type="entry name" value="Citrate_synthase_sf"/>
</dbReference>
<evidence type="ECO:0000313" key="5">
    <source>
        <dbReference type="EMBL" id="KKW18811.1"/>
    </source>
</evidence>
<keyword evidence="4" id="KW-0808">Transferase</keyword>
<proteinExistence type="inferred from homology"/>